<sequence length="984" mass="107177">MDSKITRVQLNNFDLHQYALLGDDEGVRRALQDGANINALDSAGRTAIMCAVAGEKWHEIDAYDASFMSPKRLNALKVMLQHPQVTLRTLNATHSSMNGVIPLGMAAWLNQVDAVRTLLDDSLDGVSVDGMDAHGATALMYAARDGSFDVVQALLSRGARPDFRDRNYRTSIQFSLPYPQILWLCETTLRHHRWRESNAAERTRLSTQTEYLVELTQASLVTSTTLEPPTLSMFTPDALIRMTNTLISCIRSGDLSFLHSVLFSPSLPASSPPSLYPLSVPVLVNYPDANGWSLVHHCVASPQPSIDILDALYCAGADISLFTTNEQQTPLHILARTARSFSGNADATHSLHDFCIHLIRDLRAPLSARDRNDETCLHVAAEQGCSADLLLLLLDCDTTGNIRNMKNSRGLTPSEVCKADFAFAFGSPNDGARPESALSNYTIRPTQSFASLSSVSETRALSFSPPNTPATGSSFQVPSFSTLHSPITDTASIIAPMDIDADAATQQLLASLRATSVDASHPHTPAHIAHLEAHIDDASEQCDLLVQHYRGRIEDAARVVEELEQAADRIGDVRQTVRSAAKKQIAVRGIKAVPCRKRARDRDSEDSQATIAEEVSQDELVGQSSAPGSMTSSGVVYVNVGTQTSLLDRFVAANPAAHVDSTWVDDLLEASGTAADTSRARLTGLWAVERDLDQLQRSSAPGTPTPLTTSSNANIKVGMKLKQVLRKKKKLEDQIQALDADVHAHMTKKDANTSGTARVKAWIRRMVGPYPPTKLEIVYDLDSSNVGRDDRKAPGDIGGDEGAMDANAPSSLMTYDFQDVSMDMALRTSQVVLEAVHRDLQAVHDCLQSAHNFIDMANHSISRTQRVVRRAIKKREALLESIRTAPTHDGASLSPGLLGYDNALSQRPSLASISTIYSTASSVSSVGAATVTESDDEDIKIIRRILLRKIDAQMSGIWDEVDTSNGWLHIVKESVRSVKRRAYL</sequence>
<dbReference type="InterPro" id="IPR002110">
    <property type="entry name" value="Ankyrin_rpt"/>
</dbReference>
<gene>
    <name evidence="5" type="ORF">D9619_004789</name>
</gene>
<dbReference type="EMBL" id="JAACJJ010000014">
    <property type="protein sequence ID" value="KAF5327033.1"/>
    <property type="molecule type" value="Genomic_DNA"/>
</dbReference>
<feature type="coiled-coil region" evidence="4">
    <location>
        <begin position="721"/>
        <end position="748"/>
    </location>
</feature>
<evidence type="ECO:0000256" key="4">
    <source>
        <dbReference type="SAM" id="Coils"/>
    </source>
</evidence>
<feature type="repeat" description="ANK" evidence="3">
    <location>
        <begin position="134"/>
        <end position="166"/>
    </location>
</feature>
<comment type="caution">
    <text evidence="5">The sequence shown here is derived from an EMBL/GenBank/DDBJ whole genome shotgun (WGS) entry which is preliminary data.</text>
</comment>
<organism evidence="5 6">
    <name type="scientific">Psilocybe cf. subviscida</name>
    <dbReference type="NCBI Taxonomy" id="2480587"/>
    <lineage>
        <taxon>Eukaryota</taxon>
        <taxon>Fungi</taxon>
        <taxon>Dikarya</taxon>
        <taxon>Basidiomycota</taxon>
        <taxon>Agaricomycotina</taxon>
        <taxon>Agaricomycetes</taxon>
        <taxon>Agaricomycetidae</taxon>
        <taxon>Agaricales</taxon>
        <taxon>Agaricineae</taxon>
        <taxon>Strophariaceae</taxon>
        <taxon>Psilocybe</taxon>
    </lineage>
</organism>
<reference evidence="5 6" key="1">
    <citation type="journal article" date="2020" name="ISME J.">
        <title>Uncovering the hidden diversity of litter-decomposition mechanisms in mushroom-forming fungi.</title>
        <authorList>
            <person name="Floudas D."/>
            <person name="Bentzer J."/>
            <person name="Ahren D."/>
            <person name="Johansson T."/>
            <person name="Persson P."/>
            <person name="Tunlid A."/>
        </authorList>
    </citation>
    <scope>NUCLEOTIDE SEQUENCE [LARGE SCALE GENOMIC DNA]</scope>
    <source>
        <strain evidence="5 6">CBS 101986</strain>
    </source>
</reference>
<dbReference type="OrthoDB" id="539213at2759"/>
<keyword evidence="2 3" id="KW-0040">ANK repeat</keyword>
<dbReference type="PROSITE" id="PS50297">
    <property type="entry name" value="ANK_REP_REGION"/>
    <property type="match status" value="1"/>
</dbReference>
<dbReference type="InterPro" id="IPR036770">
    <property type="entry name" value="Ankyrin_rpt-contain_sf"/>
</dbReference>
<keyword evidence="1" id="KW-0677">Repeat</keyword>
<dbReference type="SUPFAM" id="SSF48403">
    <property type="entry name" value="Ankyrin repeat"/>
    <property type="match status" value="1"/>
</dbReference>
<evidence type="ECO:0000256" key="2">
    <source>
        <dbReference type="ARBA" id="ARBA00023043"/>
    </source>
</evidence>
<evidence type="ECO:0000256" key="3">
    <source>
        <dbReference type="PROSITE-ProRule" id="PRU00023"/>
    </source>
</evidence>
<dbReference type="Pfam" id="PF12796">
    <property type="entry name" value="Ank_2"/>
    <property type="match status" value="1"/>
</dbReference>
<dbReference type="Proteomes" id="UP000567179">
    <property type="component" value="Unassembled WGS sequence"/>
</dbReference>
<evidence type="ECO:0000313" key="6">
    <source>
        <dbReference type="Proteomes" id="UP000567179"/>
    </source>
</evidence>
<name>A0A8H5BPK8_9AGAR</name>
<dbReference type="PANTHER" id="PTHR24173">
    <property type="entry name" value="ANKYRIN REPEAT CONTAINING"/>
    <property type="match status" value="1"/>
</dbReference>
<evidence type="ECO:0000256" key="1">
    <source>
        <dbReference type="ARBA" id="ARBA00022737"/>
    </source>
</evidence>
<dbReference type="Pfam" id="PF13637">
    <property type="entry name" value="Ank_4"/>
    <property type="match status" value="1"/>
</dbReference>
<accession>A0A8H5BPK8</accession>
<evidence type="ECO:0008006" key="7">
    <source>
        <dbReference type="Google" id="ProtNLM"/>
    </source>
</evidence>
<dbReference type="AlphaFoldDB" id="A0A8H5BPK8"/>
<evidence type="ECO:0000313" key="5">
    <source>
        <dbReference type="EMBL" id="KAF5327033.1"/>
    </source>
</evidence>
<dbReference type="SMART" id="SM00248">
    <property type="entry name" value="ANK"/>
    <property type="match status" value="7"/>
</dbReference>
<dbReference type="PANTHER" id="PTHR24173:SF74">
    <property type="entry name" value="ANKYRIN REPEAT DOMAIN-CONTAINING PROTEIN 16"/>
    <property type="match status" value="1"/>
</dbReference>
<keyword evidence="4" id="KW-0175">Coiled coil</keyword>
<dbReference type="Gene3D" id="1.25.40.20">
    <property type="entry name" value="Ankyrin repeat-containing domain"/>
    <property type="match status" value="2"/>
</dbReference>
<dbReference type="PROSITE" id="PS50088">
    <property type="entry name" value="ANK_REPEAT"/>
    <property type="match status" value="1"/>
</dbReference>
<protein>
    <recommendedName>
        <fullName evidence="7">Ankyrin</fullName>
    </recommendedName>
</protein>
<keyword evidence="6" id="KW-1185">Reference proteome</keyword>
<proteinExistence type="predicted"/>